<feature type="compositionally biased region" description="Polar residues" evidence="1">
    <location>
        <begin position="79"/>
        <end position="88"/>
    </location>
</feature>
<dbReference type="Proteomes" id="UP001138500">
    <property type="component" value="Unassembled WGS sequence"/>
</dbReference>
<reference evidence="2 3" key="1">
    <citation type="journal article" date="2018" name="IMA Fungus">
        <title>IMA Genome-F 10: Nine draft genome sequences of Claviceps purpurea s.lat., including C. arundinis, C. humidiphila, and C. cf. spartinae, pseudomolecules for the pitch canker pathogen Fusarium circinatum, draft genome of Davidsoniella eucalypti, Grosmannia galeiformis, Quambalaria eucalypti, and Teratosphaeria destructans.</title>
        <authorList>
            <person name="Wingfield B.D."/>
            <person name="Liu M."/>
            <person name="Nguyen H.D."/>
            <person name="Lane F.A."/>
            <person name="Morgan S.W."/>
            <person name="De Vos L."/>
            <person name="Wilken P.M."/>
            <person name="Duong T.A."/>
            <person name="Aylward J."/>
            <person name="Coetzee M.P."/>
            <person name="Dadej K."/>
            <person name="De Beer Z.W."/>
            <person name="Findlay W."/>
            <person name="Havenga M."/>
            <person name="Kolarik M."/>
            <person name="Menzies J.G."/>
            <person name="Naidoo K."/>
            <person name="Pochopski O."/>
            <person name="Shoukouhi P."/>
            <person name="Santana Q.C."/>
            <person name="Seifert K.A."/>
            <person name="Soal N."/>
            <person name="Steenkamp E.T."/>
            <person name="Tatham C.T."/>
            <person name="van der Nest M.A."/>
            <person name="Wingfield M.J."/>
        </authorList>
    </citation>
    <scope>NUCLEOTIDE SEQUENCE [LARGE SCALE GENOMIC DNA]</scope>
    <source>
        <strain evidence="2">CMW44962</strain>
    </source>
</reference>
<name>A0A9W7STR2_9PEZI</name>
<feature type="region of interest" description="Disordered" evidence="1">
    <location>
        <begin position="1"/>
        <end position="20"/>
    </location>
</feature>
<sequence length="218" mass="22963">MAEHAIEPTTRSQQFYTAPAPNYPLGLPEFILPASNPTKELPQVGSINPVQVGPSKAAADSRLSIRNLVEASRDEQPLNRPSFTTNDSPMLAGQADREDNVLSTEAEAGPTERAASVAPAQIAGSKRKADDISIDAGSAAEELFKMYMETFGDKEAAVPAPAPVPAPTVAGTVERPAKRTRLITQAGKYAASAAVGSAAMFAFLVSPWCEQLLEWGAA</sequence>
<evidence type="ECO:0000313" key="2">
    <source>
        <dbReference type="EMBL" id="KAH9828375.1"/>
    </source>
</evidence>
<protein>
    <submittedName>
        <fullName evidence="2">Uncharacterized protein</fullName>
    </submittedName>
</protein>
<evidence type="ECO:0000256" key="1">
    <source>
        <dbReference type="SAM" id="MobiDB-lite"/>
    </source>
</evidence>
<evidence type="ECO:0000313" key="3">
    <source>
        <dbReference type="Proteomes" id="UP001138500"/>
    </source>
</evidence>
<reference evidence="2 3" key="2">
    <citation type="journal article" date="2021" name="Curr. Genet.">
        <title>Genetic response to nitrogen starvation in the aggressive Eucalyptus foliar pathogen Teratosphaeria destructans.</title>
        <authorList>
            <person name="Havenga M."/>
            <person name="Wingfield B.D."/>
            <person name="Wingfield M.J."/>
            <person name="Dreyer L.L."/>
            <person name="Roets F."/>
            <person name="Aylward J."/>
        </authorList>
    </citation>
    <scope>NUCLEOTIDE SEQUENCE [LARGE SCALE GENOMIC DNA]</scope>
    <source>
        <strain evidence="2">CMW44962</strain>
    </source>
</reference>
<comment type="caution">
    <text evidence="2">The sequence shown here is derived from an EMBL/GenBank/DDBJ whole genome shotgun (WGS) entry which is preliminary data.</text>
</comment>
<gene>
    <name evidence="2" type="ORF">Tdes44962_MAKER09366</name>
</gene>
<proteinExistence type="predicted"/>
<dbReference type="AlphaFoldDB" id="A0A9W7STR2"/>
<dbReference type="EMBL" id="RIBY02001623">
    <property type="protein sequence ID" value="KAH9828375.1"/>
    <property type="molecule type" value="Genomic_DNA"/>
</dbReference>
<organism evidence="2 3">
    <name type="scientific">Teratosphaeria destructans</name>
    <dbReference type="NCBI Taxonomy" id="418781"/>
    <lineage>
        <taxon>Eukaryota</taxon>
        <taxon>Fungi</taxon>
        <taxon>Dikarya</taxon>
        <taxon>Ascomycota</taxon>
        <taxon>Pezizomycotina</taxon>
        <taxon>Dothideomycetes</taxon>
        <taxon>Dothideomycetidae</taxon>
        <taxon>Mycosphaerellales</taxon>
        <taxon>Teratosphaeriaceae</taxon>
        <taxon>Teratosphaeria</taxon>
    </lineage>
</organism>
<feature type="region of interest" description="Disordered" evidence="1">
    <location>
        <begin position="34"/>
        <end position="122"/>
    </location>
</feature>
<keyword evidence="3" id="KW-1185">Reference proteome</keyword>
<accession>A0A9W7STR2</accession>